<dbReference type="PANTHER" id="PTHR47332:SF6">
    <property type="entry name" value="SET DOMAIN-CONTAINING PROTEIN"/>
    <property type="match status" value="1"/>
</dbReference>
<dbReference type="Gene3D" id="2.170.270.10">
    <property type="entry name" value="SET domain"/>
    <property type="match status" value="1"/>
</dbReference>
<dbReference type="EMBL" id="JBFCZG010000006">
    <property type="protein sequence ID" value="KAL3420942.1"/>
    <property type="molecule type" value="Genomic_DNA"/>
</dbReference>
<dbReference type="Pfam" id="PF00856">
    <property type="entry name" value="SET"/>
    <property type="match status" value="1"/>
</dbReference>
<evidence type="ECO:0000256" key="1">
    <source>
        <dbReference type="SAM" id="Phobius"/>
    </source>
</evidence>
<feature type="domain" description="SET" evidence="2">
    <location>
        <begin position="232"/>
        <end position="376"/>
    </location>
</feature>
<gene>
    <name evidence="3" type="ORF">PVAG01_07387</name>
</gene>
<dbReference type="InterPro" id="IPR053185">
    <property type="entry name" value="SET_domain_protein"/>
</dbReference>
<dbReference type="SUPFAM" id="SSF82199">
    <property type="entry name" value="SET domain"/>
    <property type="match status" value="1"/>
</dbReference>
<dbReference type="SMART" id="SM00317">
    <property type="entry name" value="SET"/>
    <property type="match status" value="1"/>
</dbReference>
<comment type="caution">
    <text evidence="3">The sequence shown here is derived from an EMBL/GenBank/DDBJ whole genome shotgun (WGS) entry which is preliminary data.</text>
</comment>
<dbReference type="InterPro" id="IPR046341">
    <property type="entry name" value="SET_dom_sf"/>
</dbReference>
<dbReference type="PROSITE" id="PS50280">
    <property type="entry name" value="SET"/>
    <property type="match status" value="1"/>
</dbReference>
<dbReference type="CDD" id="cd20071">
    <property type="entry name" value="SET_SMYD"/>
    <property type="match status" value="1"/>
</dbReference>
<keyword evidence="1" id="KW-0812">Transmembrane</keyword>
<reference evidence="3 4" key="1">
    <citation type="submission" date="2024-06" db="EMBL/GenBank/DDBJ databases">
        <title>Complete genome of Phlyctema vagabunda strain 19-DSS-EL-015.</title>
        <authorList>
            <person name="Fiorenzani C."/>
        </authorList>
    </citation>
    <scope>NUCLEOTIDE SEQUENCE [LARGE SCALE GENOMIC DNA]</scope>
    <source>
        <strain evidence="3 4">19-DSS-EL-015</strain>
    </source>
</reference>
<protein>
    <recommendedName>
        <fullName evidence="2">SET domain-containing protein</fullName>
    </recommendedName>
</protein>
<accession>A0ABR4PC81</accession>
<feature type="transmembrane region" description="Helical" evidence="1">
    <location>
        <begin position="81"/>
        <end position="100"/>
    </location>
</feature>
<evidence type="ECO:0000313" key="3">
    <source>
        <dbReference type="EMBL" id="KAL3420942.1"/>
    </source>
</evidence>
<evidence type="ECO:0000259" key="2">
    <source>
        <dbReference type="PROSITE" id="PS50280"/>
    </source>
</evidence>
<keyword evidence="4" id="KW-1185">Reference proteome</keyword>
<dbReference type="InterPro" id="IPR001214">
    <property type="entry name" value="SET_dom"/>
</dbReference>
<proteinExistence type="predicted"/>
<sequence>MEQRETNIIMGRASACALFRVFGLGRQNQTKMKHWTFLRSTYTTCSKLSIFQCSLENFICRTIGAISTARLCLIRSCSCPFYLMYTILFNFIIFLPFSTFDMRFIRITLWLLAQFSDAGQVVGDIKQLDNVCRIGQRDDFLQHRKPTFEQSPALCSHVHKPSHSDVHSPWTYKPRCMPKDSTNEIYCVFTNINFAGGRGISIFTSPKNAQSISRIAASTNTVPAGVNNFSDPPYEVRNIAGRGNGLFATRTLHRGDVIMAETPVGIYQSDAFPMDYELGYRYLNTAFKRLPKETQAKFMSMAAQNPGHDIMERVNTISFAGEFGGSAHFLVYPHTALMNHDCRPNAMYYYDPATLIHSTHASRTISPGEEITITYINMIQARKVRREHLHDLWGFWCDCSLCSKSQDSIAVSDNRIQQIIDLQANLADWSRQSNASPAMAESLMALYVEEDLHAAEATGHIFAAMSYNAAGDASKAQYFAARALESGMVNRGVDGGNNDVEDVRILLSNPKSHWTYMTRSHSPS</sequence>
<name>A0ABR4PC81_9HELO</name>
<dbReference type="Proteomes" id="UP001629113">
    <property type="component" value="Unassembled WGS sequence"/>
</dbReference>
<keyword evidence="1" id="KW-0472">Membrane</keyword>
<keyword evidence="1" id="KW-1133">Transmembrane helix</keyword>
<dbReference type="PANTHER" id="PTHR47332">
    <property type="entry name" value="SET DOMAIN-CONTAINING PROTEIN 5"/>
    <property type="match status" value="1"/>
</dbReference>
<evidence type="ECO:0000313" key="4">
    <source>
        <dbReference type="Proteomes" id="UP001629113"/>
    </source>
</evidence>
<organism evidence="3 4">
    <name type="scientific">Phlyctema vagabunda</name>
    <dbReference type="NCBI Taxonomy" id="108571"/>
    <lineage>
        <taxon>Eukaryota</taxon>
        <taxon>Fungi</taxon>
        <taxon>Dikarya</taxon>
        <taxon>Ascomycota</taxon>
        <taxon>Pezizomycotina</taxon>
        <taxon>Leotiomycetes</taxon>
        <taxon>Helotiales</taxon>
        <taxon>Dermateaceae</taxon>
        <taxon>Phlyctema</taxon>
    </lineage>
</organism>